<dbReference type="KEGG" id="gms:SOIL9_81970"/>
<dbReference type="EMBL" id="LR593886">
    <property type="protein sequence ID" value="VTS00399.1"/>
    <property type="molecule type" value="Genomic_DNA"/>
</dbReference>
<dbReference type="Proteomes" id="UP000464178">
    <property type="component" value="Chromosome"/>
</dbReference>
<accession>A0A6P2DFC5</accession>
<evidence type="ECO:0000313" key="2">
    <source>
        <dbReference type="Proteomes" id="UP000464178"/>
    </source>
</evidence>
<protein>
    <submittedName>
        <fullName evidence="1">Uncharacterized protein</fullName>
    </submittedName>
</protein>
<dbReference type="RefSeq" id="WP_162672159.1">
    <property type="nucleotide sequence ID" value="NZ_LR593886.1"/>
</dbReference>
<organism evidence="1 2">
    <name type="scientific">Gemmata massiliana</name>
    <dbReference type="NCBI Taxonomy" id="1210884"/>
    <lineage>
        <taxon>Bacteria</taxon>
        <taxon>Pseudomonadati</taxon>
        <taxon>Planctomycetota</taxon>
        <taxon>Planctomycetia</taxon>
        <taxon>Gemmatales</taxon>
        <taxon>Gemmataceae</taxon>
        <taxon>Gemmata</taxon>
    </lineage>
</organism>
<reference evidence="1 2" key="1">
    <citation type="submission" date="2019-05" db="EMBL/GenBank/DDBJ databases">
        <authorList>
            <consortium name="Science for Life Laboratories"/>
        </authorList>
    </citation>
    <scope>NUCLEOTIDE SEQUENCE [LARGE SCALE GENOMIC DNA]</scope>
    <source>
        <strain evidence="1">Soil9</strain>
    </source>
</reference>
<name>A0A6P2DFC5_9BACT</name>
<sequence length="185" mass="20232">MGPKPNESAGMGVRERATLVANLLLIVSRPWRLACTRTGADGPGWREISNINALWGLGALFLFAALGRSDVLWVALMVAVLSEIEHRVRACRDVHSRFMGVSGFTRLVKNPLRARQLESFVAMAIGALLADVDRAAGWWFILAGLGNLVTVGLASARERHVDQDVLDAQWEATGRAGRLEDRYSP</sequence>
<proteinExistence type="predicted"/>
<gene>
    <name evidence="1" type="ORF">SOIL9_81970</name>
</gene>
<dbReference type="AlphaFoldDB" id="A0A6P2DFC5"/>
<keyword evidence="2" id="KW-1185">Reference proteome</keyword>
<evidence type="ECO:0000313" key="1">
    <source>
        <dbReference type="EMBL" id="VTS00399.1"/>
    </source>
</evidence>